<gene>
    <name evidence="1" type="ORF">ABRQ22_14635</name>
</gene>
<accession>A0AAU8FW10</accession>
<proteinExistence type="predicted"/>
<evidence type="ECO:0000313" key="1">
    <source>
        <dbReference type="EMBL" id="XCH28833.1"/>
    </source>
</evidence>
<dbReference type="RefSeq" id="WP_144721146.1">
    <property type="nucleotide sequence ID" value="NZ_CP159290.1"/>
</dbReference>
<sequence>MRFTARGEEWKSALAVMEMDGYKDGQAMAKAVVAAVYGDLVMRESFLLLVREAVDKRPIGYGPFPSEAEAEKLGAALGLPYAIEPITGSGVLEANLEGRDFGGYGYCKAKGCGHPPWLHLADGSSRGPCTEGGCPCKKHRK</sequence>
<reference evidence="1" key="1">
    <citation type="submission" date="2024-06" db="EMBL/GenBank/DDBJ databases">
        <title>Complete genome sequence of the cellulolytic actinobacterium, Cellulosimicrobium ES-005.</title>
        <authorList>
            <person name="Matthews C.T."/>
            <person name="Underwood K.D."/>
            <person name="Ghanchi K.M."/>
            <person name="Fields S.D."/>
            <person name="Gardner S.G."/>
        </authorList>
    </citation>
    <scope>NUCLEOTIDE SEQUENCE</scope>
    <source>
        <strain evidence="1">ES-005</strain>
    </source>
</reference>
<dbReference type="EMBL" id="CP159290">
    <property type="protein sequence ID" value="XCH28833.1"/>
    <property type="molecule type" value="Genomic_DNA"/>
</dbReference>
<dbReference type="AlphaFoldDB" id="A0AAU8FW10"/>
<organism evidence="1">
    <name type="scientific">Cellulosimicrobium sp. ES-005</name>
    <dbReference type="NCBI Taxonomy" id="3163031"/>
    <lineage>
        <taxon>Bacteria</taxon>
        <taxon>Bacillati</taxon>
        <taxon>Actinomycetota</taxon>
        <taxon>Actinomycetes</taxon>
        <taxon>Micrococcales</taxon>
        <taxon>Promicromonosporaceae</taxon>
        <taxon>Cellulosimicrobium</taxon>
    </lineage>
</organism>
<protein>
    <submittedName>
        <fullName evidence="1">Uncharacterized protein</fullName>
    </submittedName>
</protein>
<name>A0AAU8FW10_9MICO</name>